<organism evidence="1 2">
    <name type="scientific">Stegodyphus mimosarum</name>
    <name type="common">African social velvet spider</name>
    <dbReference type="NCBI Taxonomy" id="407821"/>
    <lineage>
        <taxon>Eukaryota</taxon>
        <taxon>Metazoa</taxon>
        <taxon>Ecdysozoa</taxon>
        <taxon>Arthropoda</taxon>
        <taxon>Chelicerata</taxon>
        <taxon>Arachnida</taxon>
        <taxon>Araneae</taxon>
        <taxon>Araneomorphae</taxon>
        <taxon>Entelegynae</taxon>
        <taxon>Eresoidea</taxon>
        <taxon>Eresidae</taxon>
        <taxon>Stegodyphus</taxon>
    </lineage>
</organism>
<reference evidence="1 2" key="1">
    <citation type="submission" date="2013-11" db="EMBL/GenBank/DDBJ databases">
        <title>Genome sequencing of Stegodyphus mimosarum.</title>
        <authorList>
            <person name="Bechsgaard J."/>
        </authorList>
    </citation>
    <scope>NUCLEOTIDE SEQUENCE [LARGE SCALE GENOMIC DNA]</scope>
</reference>
<evidence type="ECO:0000313" key="1">
    <source>
        <dbReference type="EMBL" id="KFM83379.1"/>
    </source>
</evidence>
<feature type="non-terminal residue" evidence="1">
    <location>
        <position position="180"/>
    </location>
</feature>
<protein>
    <submittedName>
        <fullName evidence="1">Nucleic-acid-binding protein from transposon X-element</fullName>
    </submittedName>
</protein>
<dbReference type="EMBL" id="KL819581">
    <property type="protein sequence ID" value="KFM83379.1"/>
    <property type="molecule type" value="Genomic_DNA"/>
</dbReference>
<dbReference type="OrthoDB" id="8123891at2759"/>
<dbReference type="OMA" id="THEYCFL"/>
<keyword evidence="2" id="KW-1185">Reference proteome</keyword>
<sequence length="180" mass="20864">MKGGDIHIKVFSTDDYRKTTKFLDEQNLLYHTFPLPKDKPIRVVIKKLPAFTKVEDIKKELIEKQIPVLNVRQVIKNVDGEIIKLPTFVVETERSVQGKLIDKVTHLTDLGITVERFNTTPGPKQCHNCQRYGHSRGHCKHQARCLKCGEKHPTHEYCFLNNVYIQPPSAEHNHEILLYD</sequence>
<gene>
    <name evidence="1" type="ORF">X975_25687</name>
</gene>
<name>A0A087V190_STEMI</name>
<accession>A0A087V190</accession>
<dbReference type="AlphaFoldDB" id="A0A087V190"/>
<proteinExistence type="predicted"/>
<dbReference type="Proteomes" id="UP000054359">
    <property type="component" value="Unassembled WGS sequence"/>
</dbReference>
<evidence type="ECO:0000313" key="2">
    <source>
        <dbReference type="Proteomes" id="UP000054359"/>
    </source>
</evidence>